<evidence type="ECO:0000256" key="1">
    <source>
        <dbReference type="SAM" id="MobiDB-lite"/>
    </source>
</evidence>
<gene>
    <name evidence="3" type="ORF">WJ33_08475</name>
</gene>
<dbReference type="RefSeq" id="WP_059760397.1">
    <property type="nucleotide sequence ID" value="NZ_CP013415.1"/>
</dbReference>
<evidence type="ECO:0000313" key="3">
    <source>
        <dbReference type="EMBL" id="KVG53019.1"/>
    </source>
</evidence>
<proteinExistence type="predicted"/>
<dbReference type="Proteomes" id="UP000064029">
    <property type="component" value="Unassembled WGS sequence"/>
</dbReference>
<dbReference type="OrthoDB" id="8829067at2"/>
<feature type="domain" description="T6SS Tle3 phospholipase effector alpha/beta" evidence="2">
    <location>
        <begin position="32"/>
        <end position="393"/>
    </location>
</feature>
<dbReference type="Pfam" id="PF24322">
    <property type="entry name" value="Tle3"/>
    <property type="match status" value="1"/>
</dbReference>
<dbReference type="AlphaFoldDB" id="A0A103QP64"/>
<name>A0A103QP64_9BURK</name>
<reference evidence="3 4" key="1">
    <citation type="submission" date="2015-11" db="EMBL/GenBank/DDBJ databases">
        <title>Expanding the genomic diversity of Burkholderia species for the development of highly accurate diagnostics.</title>
        <authorList>
            <person name="Sahl J."/>
            <person name="Keim P."/>
            <person name="Wagner D."/>
        </authorList>
    </citation>
    <scope>NUCLEOTIDE SEQUENCE [LARGE SCALE GENOMIC DNA]</scope>
    <source>
        <strain evidence="3 4">MSMB2036</strain>
    </source>
</reference>
<dbReference type="InterPro" id="IPR056221">
    <property type="entry name" value="Tle3_ab_dom"/>
</dbReference>
<evidence type="ECO:0000259" key="2">
    <source>
        <dbReference type="Pfam" id="PF24322"/>
    </source>
</evidence>
<feature type="compositionally biased region" description="Basic and acidic residues" evidence="1">
    <location>
        <begin position="548"/>
        <end position="563"/>
    </location>
</feature>
<evidence type="ECO:0000313" key="4">
    <source>
        <dbReference type="Proteomes" id="UP000064029"/>
    </source>
</evidence>
<comment type="caution">
    <text evidence="3">The sequence shown here is derived from an EMBL/GenBank/DDBJ whole genome shotgun (WGS) entry which is preliminary data.</text>
</comment>
<organism evidence="3 4">
    <name type="scientific">Burkholderia ubonensis</name>
    <dbReference type="NCBI Taxonomy" id="101571"/>
    <lineage>
        <taxon>Bacteria</taxon>
        <taxon>Pseudomonadati</taxon>
        <taxon>Pseudomonadota</taxon>
        <taxon>Betaproteobacteria</taxon>
        <taxon>Burkholderiales</taxon>
        <taxon>Burkholderiaceae</taxon>
        <taxon>Burkholderia</taxon>
        <taxon>Burkholderia cepacia complex</taxon>
    </lineage>
</organism>
<protein>
    <recommendedName>
        <fullName evidence="2">T6SS Tle3 phospholipase effector alpha/beta domain-containing protein</fullName>
    </recommendedName>
</protein>
<dbReference type="SUPFAM" id="SSF53474">
    <property type="entry name" value="alpha/beta-Hydrolases"/>
    <property type="match status" value="1"/>
</dbReference>
<dbReference type="EMBL" id="LOXM01000281">
    <property type="protein sequence ID" value="KVG53019.1"/>
    <property type="molecule type" value="Genomic_DNA"/>
</dbReference>
<sequence>MPTSQRSPVASAKGTVLPDKQKKLIAVKPMPLPGVVIFVHGVNSEGEWFGPAEQGLCRGLNRRLGRLDDQMMFKGPEGGQLTPATYIKSLTKDGFINPKMTPQTYVQPDPSWSPVIHFRWGHKANKEELQEFGGSIFLNEQNYWGGGPFANGCSSLPDLWNAGVNDRLFLWLSIQDMNPVDARMVYSTPSRQYGVMAALRLAKLIESIRKKQADCPITVVCHSQGNMVGLTAAFLGDQLPDVKDGQGKSGRCVADAYVLANAPYSLVAKLGTDSWAQRGVKDSEGRRGRQTWEARVHTLSNFFDIIRARAALEPTPADIDEEMANTRTSASGKSYSAVADREAHGLKVWGQTTMTPAGYGNTYRTYGRVTLYCCPHDQVVSATTVQGIGWRGLTAYEIEVTGGADCFTQRVFASGYLVGQAPGGYYDYTKNDWRYQKGKTQGFWYPPSPKAKFSIIKSLTSRTNLRDMIGIWQMRGLGPIINMAGIAVNATPPEWWAIPIDAPKLDHQFTPVAMKYGKPIAPVHDGPAATSLFNEGNDPTAAARDKHKSASEKKPGDAIDDYKGATPIGNEDSEADLRYEMHAVVRQTVRHREQGNSALIDADGNVVSEQPGFNAGGKAKQYSSATVTSYLGKTEKNNPTNHSTIMTNADHAEHALAYDVAIGVCRLTPDDWAALRLEADWRFGGGLDKSNPHKKYAEYFNRGKMNNEFLSRWIKTDSEAHMPKKIQDERDGGMFLEVAQFL</sequence>
<accession>A0A103QP64</accession>
<feature type="region of interest" description="Disordered" evidence="1">
    <location>
        <begin position="531"/>
        <end position="569"/>
    </location>
</feature>
<dbReference type="InterPro" id="IPR029058">
    <property type="entry name" value="AB_hydrolase_fold"/>
</dbReference>